<proteinExistence type="predicted"/>
<protein>
    <recommendedName>
        <fullName evidence="3">BTB domain-containing protein</fullName>
    </recommendedName>
</protein>
<accession>A0A9N8KE44</accession>
<organism evidence="1 2">
    <name type="scientific">Aureobasidium mustum</name>
    <dbReference type="NCBI Taxonomy" id="2773714"/>
    <lineage>
        <taxon>Eukaryota</taxon>
        <taxon>Fungi</taxon>
        <taxon>Dikarya</taxon>
        <taxon>Ascomycota</taxon>
        <taxon>Pezizomycotina</taxon>
        <taxon>Dothideomycetes</taxon>
        <taxon>Dothideomycetidae</taxon>
        <taxon>Dothideales</taxon>
        <taxon>Saccotheciaceae</taxon>
        <taxon>Aureobasidium</taxon>
    </lineage>
</organism>
<dbReference type="EMBL" id="CAIJEO010000013">
    <property type="protein sequence ID" value="CAD0101165.1"/>
    <property type="molecule type" value="Genomic_DNA"/>
</dbReference>
<name>A0A9N8KE44_9PEZI</name>
<dbReference type="InterPro" id="IPR011333">
    <property type="entry name" value="SKP1/BTB/POZ_sf"/>
</dbReference>
<dbReference type="AlphaFoldDB" id="A0A9N8KE44"/>
<dbReference type="Gene3D" id="3.30.710.10">
    <property type="entry name" value="Potassium Channel Kv1.1, Chain A"/>
    <property type="match status" value="1"/>
</dbReference>
<dbReference type="Proteomes" id="UP000714618">
    <property type="component" value="Unassembled WGS sequence"/>
</dbReference>
<gene>
    <name evidence="1" type="ORF">AWRI4233_LOCUS9990</name>
</gene>
<evidence type="ECO:0008006" key="3">
    <source>
        <dbReference type="Google" id="ProtNLM"/>
    </source>
</evidence>
<dbReference type="OrthoDB" id="6359816at2759"/>
<comment type="caution">
    <text evidence="1">The sequence shown here is derived from an EMBL/GenBank/DDBJ whole genome shotgun (WGS) entry which is preliminary data.</text>
</comment>
<reference evidence="1" key="1">
    <citation type="submission" date="2020-06" db="EMBL/GenBank/DDBJ databases">
        <authorList>
            <person name="Onetto C."/>
        </authorList>
    </citation>
    <scope>NUCLEOTIDE SEQUENCE</scope>
</reference>
<keyword evidence="2" id="KW-1185">Reference proteome</keyword>
<sequence length="234" mass="26371">MDDKDFINGDNANPTVFNNPKDSDIILEFGCHQVYAHRAILRMCLNSQFPVATSAVFNIVHDSPEDLMPIYAMLKHVYGMPSGIHPKNTRFYHAENEHELMYSIRVYMLSDIYDVPSARNAAISAVKNLLDECTGSDTLGEEDHRAVAECVMKLCGPGAPQLADSKLRNTLFSWLSDNFHFVTRNPEFKAKIENGSLLDTELTAKLLFALSAQIASPPRKKRRVQTVYLRSEHP</sequence>
<evidence type="ECO:0000313" key="2">
    <source>
        <dbReference type="Proteomes" id="UP000714618"/>
    </source>
</evidence>
<dbReference type="CDD" id="cd18186">
    <property type="entry name" value="BTB_POZ_ZBTB_KLHL-like"/>
    <property type="match status" value="1"/>
</dbReference>
<evidence type="ECO:0000313" key="1">
    <source>
        <dbReference type="EMBL" id="CAD0101165.1"/>
    </source>
</evidence>